<feature type="transmembrane region" description="Helical" evidence="5">
    <location>
        <begin position="28"/>
        <end position="45"/>
    </location>
</feature>
<evidence type="ECO:0000256" key="5">
    <source>
        <dbReference type="SAM" id="Phobius"/>
    </source>
</evidence>
<dbReference type="AlphaFoldDB" id="A0A7I8DCE1"/>
<evidence type="ECO:0000256" key="2">
    <source>
        <dbReference type="ARBA" id="ARBA00022692"/>
    </source>
</evidence>
<dbReference type="RefSeq" id="WP_200758084.1">
    <property type="nucleotide sequence ID" value="NZ_AP023366.1"/>
</dbReference>
<accession>A0A7I8DCE1</accession>
<organism evidence="7 8">
    <name type="scientific">Effusibacillus dendaii</name>
    <dbReference type="NCBI Taxonomy" id="2743772"/>
    <lineage>
        <taxon>Bacteria</taxon>
        <taxon>Bacillati</taxon>
        <taxon>Bacillota</taxon>
        <taxon>Bacilli</taxon>
        <taxon>Bacillales</taxon>
        <taxon>Alicyclobacillaceae</taxon>
        <taxon>Effusibacillus</taxon>
    </lineage>
</organism>
<feature type="transmembrane region" description="Helical" evidence="5">
    <location>
        <begin position="57"/>
        <end position="77"/>
    </location>
</feature>
<dbReference type="Proteomes" id="UP000593802">
    <property type="component" value="Chromosome"/>
</dbReference>
<evidence type="ECO:0000256" key="1">
    <source>
        <dbReference type="ARBA" id="ARBA00004141"/>
    </source>
</evidence>
<feature type="transmembrane region" description="Helical" evidence="5">
    <location>
        <begin position="369"/>
        <end position="386"/>
    </location>
</feature>
<evidence type="ECO:0000313" key="8">
    <source>
        <dbReference type="Proteomes" id="UP000593802"/>
    </source>
</evidence>
<name>A0A7I8DCE1_9BACL</name>
<feature type="transmembrane region" description="Helical" evidence="5">
    <location>
        <begin position="205"/>
        <end position="220"/>
    </location>
</feature>
<protein>
    <submittedName>
        <fullName evidence="7">Membrane protein</fullName>
    </submittedName>
</protein>
<feature type="transmembrane region" description="Helical" evidence="5">
    <location>
        <begin position="344"/>
        <end position="363"/>
    </location>
</feature>
<sequence length="406" mass="46057">MWALISLACFPIVDYVLRLLPIVGSIWDKLILLGLALIAVYRFVAGDRFERLPYHRVMIAFLALGAAYVAIDLPFFAADFEGFRAVYWYMLFVFVLPFVVRERETALQLVRFSLYAGLLISLHGIYQYIVKTPIPPNWIDAGESLRTRAFSLFGSPNIMGSYMILLFPTAVGMAWSASSWRQRILFGGIALAAMMALLFTFTRGAWLALFVALVITAALIDRRLLILILVAAVAAFFIPKIHTRVTQLFDPLYWMKAAKDGRVYRWLLAYDVVRNNPFFGTGLGHFGGAVAARRFNAMYVDNYYAKTIGEMGLVGLFAMLALFWTVMQNLYKRIFKPLRSRPNWPLLAGMFAGLLALLVQNAVENVFEVPAMNFLFWFYVSLLVILTRTGDTHTVDTSLTREEYTT</sequence>
<feature type="domain" description="O-antigen ligase-related" evidence="6">
    <location>
        <begin position="190"/>
        <end position="319"/>
    </location>
</feature>
<feature type="transmembrane region" description="Helical" evidence="5">
    <location>
        <begin position="225"/>
        <end position="242"/>
    </location>
</feature>
<keyword evidence="8" id="KW-1185">Reference proteome</keyword>
<dbReference type="Pfam" id="PF04932">
    <property type="entry name" value="Wzy_C"/>
    <property type="match status" value="1"/>
</dbReference>
<keyword evidence="2 5" id="KW-0812">Transmembrane</keyword>
<evidence type="ECO:0000256" key="3">
    <source>
        <dbReference type="ARBA" id="ARBA00022989"/>
    </source>
</evidence>
<dbReference type="KEGG" id="eff:skT53_27400"/>
<comment type="subcellular location">
    <subcellularLocation>
        <location evidence="1">Membrane</location>
        <topology evidence="1">Multi-pass membrane protein</topology>
    </subcellularLocation>
</comment>
<evidence type="ECO:0000313" key="7">
    <source>
        <dbReference type="EMBL" id="BCJ87755.1"/>
    </source>
</evidence>
<dbReference type="InterPro" id="IPR051533">
    <property type="entry name" value="WaaL-like"/>
</dbReference>
<feature type="transmembrane region" description="Helical" evidence="5">
    <location>
        <begin position="183"/>
        <end position="199"/>
    </location>
</feature>
<proteinExistence type="predicted"/>
<dbReference type="PANTHER" id="PTHR37422:SF13">
    <property type="entry name" value="LIPOPOLYSACCHARIDE BIOSYNTHESIS PROTEIN PA4999-RELATED"/>
    <property type="match status" value="1"/>
</dbReference>
<keyword evidence="3 5" id="KW-1133">Transmembrane helix</keyword>
<feature type="transmembrane region" description="Helical" evidence="5">
    <location>
        <begin position="149"/>
        <end position="171"/>
    </location>
</feature>
<keyword evidence="4 5" id="KW-0472">Membrane</keyword>
<evidence type="ECO:0000256" key="4">
    <source>
        <dbReference type="ARBA" id="ARBA00023136"/>
    </source>
</evidence>
<gene>
    <name evidence="7" type="ORF">skT53_27400</name>
</gene>
<feature type="transmembrane region" description="Helical" evidence="5">
    <location>
        <begin position="112"/>
        <end position="129"/>
    </location>
</feature>
<dbReference type="GO" id="GO:0016020">
    <property type="term" value="C:membrane"/>
    <property type="evidence" value="ECO:0007669"/>
    <property type="project" value="UniProtKB-SubCell"/>
</dbReference>
<evidence type="ECO:0000259" key="6">
    <source>
        <dbReference type="Pfam" id="PF04932"/>
    </source>
</evidence>
<dbReference type="InterPro" id="IPR007016">
    <property type="entry name" value="O-antigen_ligase-rel_domated"/>
</dbReference>
<feature type="transmembrane region" description="Helical" evidence="5">
    <location>
        <begin position="83"/>
        <end position="100"/>
    </location>
</feature>
<reference evidence="7 8" key="1">
    <citation type="submission" date="2020-08" db="EMBL/GenBank/DDBJ databases">
        <title>Complete Genome Sequence of Effusibacillus dendaii Strain skT53, Isolated from Farmland soil.</title>
        <authorList>
            <person name="Konishi T."/>
            <person name="Kawasaki H."/>
        </authorList>
    </citation>
    <scope>NUCLEOTIDE SEQUENCE [LARGE SCALE GENOMIC DNA]</scope>
    <source>
        <strain evidence="8">skT53</strain>
    </source>
</reference>
<dbReference type="EMBL" id="AP023366">
    <property type="protein sequence ID" value="BCJ87755.1"/>
    <property type="molecule type" value="Genomic_DNA"/>
</dbReference>
<feature type="transmembrane region" description="Helical" evidence="5">
    <location>
        <begin position="303"/>
        <end position="324"/>
    </location>
</feature>
<dbReference type="PANTHER" id="PTHR37422">
    <property type="entry name" value="TEICHURONIC ACID BIOSYNTHESIS PROTEIN TUAE"/>
    <property type="match status" value="1"/>
</dbReference>